<dbReference type="CDD" id="cd19946">
    <property type="entry name" value="GlpA-like_Fer2_BFD-like"/>
    <property type="match status" value="1"/>
</dbReference>
<accession>A0ABN2U9P6</accession>
<feature type="domain" description="FAD/NAD(P)-binding" evidence="3">
    <location>
        <begin position="14"/>
        <end position="343"/>
    </location>
</feature>
<dbReference type="EMBL" id="BAAANB010000021">
    <property type="protein sequence ID" value="GAA2032292.1"/>
    <property type="molecule type" value="Genomic_DNA"/>
</dbReference>
<organism evidence="4 5">
    <name type="scientific">Terrabacter terrae</name>
    <dbReference type="NCBI Taxonomy" id="318434"/>
    <lineage>
        <taxon>Bacteria</taxon>
        <taxon>Bacillati</taxon>
        <taxon>Actinomycetota</taxon>
        <taxon>Actinomycetes</taxon>
        <taxon>Micrococcales</taxon>
        <taxon>Intrasporangiaceae</taxon>
        <taxon>Terrabacter</taxon>
    </lineage>
</organism>
<comment type="caution">
    <text evidence="4">The sequence shown here is derived from an EMBL/GenBank/DDBJ whole genome shotgun (WGS) entry which is preliminary data.</text>
</comment>
<evidence type="ECO:0000256" key="2">
    <source>
        <dbReference type="SAM" id="MobiDB-lite"/>
    </source>
</evidence>
<dbReference type="PRINTS" id="PR00368">
    <property type="entry name" value="FADPNR"/>
</dbReference>
<keyword evidence="1" id="KW-0560">Oxidoreductase</keyword>
<dbReference type="InterPro" id="IPR023753">
    <property type="entry name" value="FAD/NAD-binding_dom"/>
</dbReference>
<dbReference type="PANTHER" id="PTHR42949">
    <property type="entry name" value="ANAEROBIC GLYCEROL-3-PHOSPHATE DEHYDROGENASE SUBUNIT B"/>
    <property type="match status" value="1"/>
</dbReference>
<protein>
    <submittedName>
        <fullName evidence="4">FAD/NAD(P)-binding oxidoreductase</fullName>
    </submittedName>
</protein>
<feature type="region of interest" description="Disordered" evidence="2">
    <location>
        <begin position="469"/>
        <end position="488"/>
    </location>
</feature>
<evidence type="ECO:0000256" key="1">
    <source>
        <dbReference type="ARBA" id="ARBA00023002"/>
    </source>
</evidence>
<dbReference type="InterPro" id="IPR051691">
    <property type="entry name" value="Metab_Enz_Cyan_OpOx_G3PDH"/>
</dbReference>
<evidence type="ECO:0000259" key="3">
    <source>
        <dbReference type="Pfam" id="PF07992"/>
    </source>
</evidence>
<name>A0ABN2U9P6_9MICO</name>
<dbReference type="PANTHER" id="PTHR42949:SF3">
    <property type="entry name" value="ANAEROBIC GLYCEROL-3-PHOSPHATE DEHYDROGENASE SUBUNIT B"/>
    <property type="match status" value="1"/>
</dbReference>
<dbReference type="RefSeq" id="WP_343991382.1">
    <property type="nucleotide sequence ID" value="NZ_BAAANB010000021.1"/>
</dbReference>
<proteinExistence type="predicted"/>
<dbReference type="InterPro" id="IPR036188">
    <property type="entry name" value="FAD/NAD-bd_sf"/>
</dbReference>
<dbReference type="Gene3D" id="1.10.10.1100">
    <property type="entry name" value="BFD-like [2Fe-2S]-binding domain"/>
    <property type="match status" value="1"/>
</dbReference>
<keyword evidence="5" id="KW-1185">Reference proteome</keyword>
<dbReference type="PIRSF" id="PIRSF037495">
    <property type="entry name" value="Opine_OX_OoxA/HcnB"/>
    <property type="match status" value="1"/>
</dbReference>
<gene>
    <name evidence="4" type="ORF">GCM10009740_22940</name>
</gene>
<reference evidence="4 5" key="1">
    <citation type="journal article" date="2019" name="Int. J. Syst. Evol. Microbiol.">
        <title>The Global Catalogue of Microorganisms (GCM) 10K type strain sequencing project: providing services to taxonomists for standard genome sequencing and annotation.</title>
        <authorList>
            <consortium name="The Broad Institute Genomics Platform"/>
            <consortium name="The Broad Institute Genome Sequencing Center for Infectious Disease"/>
            <person name="Wu L."/>
            <person name="Ma J."/>
        </authorList>
    </citation>
    <scope>NUCLEOTIDE SEQUENCE [LARGE SCALE GENOMIC DNA]</scope>
    <source>
        <strain evidence="4 5">JCM 14283</strain>
    </source>
</reference>
<dbReference type="Pfam" id="PF07992">
    <property type="entry name" value="Pyr_redox_2"/>
    <property type="match status" value="1"/>
</dbReference>
<dbReference type="Gene3D" id="3.50.50.60">
    <property type="entry name" value="FAD/NAD(P)-binding domain"/>
    <property type="match status" value="3"/>
</dbReference>
<evidence type="ECO:0000313" key="4">
    <source>
        <dbReference type="EMBL" id="GAA2032292.1"/>
    </source>
</evidence>
<dbReference type="PRINTS" id="PR00411">
    <property type="entry name" value="PNDRDTASEI"/>
</dbReference>
<dbReference type="Proteomes" id="UP001501285">
    <property type="component" value="Unassembled WGS sequence"/>
</dbReference>
<dbReference type="InterPro" id="IPR017224">
    <property type="entry name" value="Opine_Oxase_asu/HCN_bsu"/>
</dbReference>
<dbReference type="InterPro" id="IPR041854">
    <property type="entry name" value="BFD-like_2Fe2S-bd_dom_sf"/>
</dbReference>
<evidence type="ECO:0000313" key="5">
    <source>
        <dbReference type="Proteomes" id="UP001501285"/>
    </source>
</evidence>
<dbReference type="SUPFAM" id="SSF51905">
    <property type="entry name" value="FAD/NAD(P)-binding domain"/>
    <property type="match status" value="1"/>
</dbReference>
<sequence length="488" mass="50901">MTANPLADARGSRHVVVVGAGPAGLSAARAAAEAGARVTVLDASHVTGGQYWRHPAVATDRLEAADLELQHGWTTFRALDAAVDEHPGIEVLTDAQVWAAERHDDGPRLHVLVGPPDDIDRSPLTLRPDALVLATGAHDRTLPFPGWQLPGVTTAGAAQALAKSDRVAVGRRVVVAGAGPFLLPVAATLARVGATVLGVHEASGARALARGWLPRPWLLAGSPGKLAELTGYAAGHVRHRIPYRTGEAVIAAHGADRVEAVTIARLDDSWAPVAGTERIVEADAVFVSHGFTPRLELAIALGTDITAARFVAVDADQRTSTPGVWAAGESTGIAGVDAALAEGWIAGHHAAGGRRDDTRLRRAVARRRATHEVSRRMEAAHGIRPGWVRWLEDDTLVCRCEEVSVGRLREAASLTCSSDPVSVKLTSRAGLGICQGRMCSPAVSALLGAPAALEARPIVTPVRLGDLARARHSGSRAPAAGSASHNPH</sequence>
<feature type="compositionally biased region" description="Low complexity" evidence="2">
    <location>
        <begin position="475"/>
        <end position="488"/>
    </location>
</feature>